<sequence length="49" mass="5983">MRSQRWRTLRRRSRDERENRRWDEKSERRGRIGVAGRCDGARGRIGVEL</sequence>
<organism evidence="1">
    <name type="scientific">Cucumis melo</name>
    <name type="common">Muskmelon</name>
    <dbReference type="NCBI Taxonomy" id="3656"/>
    <lineage>
        <taxon>Eukaryota</taxon>
        <taxon>Viridiplantae</taxon>
        <taxon>Streptophyta</taxon>
        <taxon>Embryophyta</taxon>
        <taxon>Tracheophyta</taxon>
        <taxon>Spermatophyta</taxon>
        <taxon>Magnoliopsida</taxon>
        <taxon>eudicotyledons</taxon>
        <taxon>Gunneridae</taxon>
        <taxon>Pentapetalae</taxon>
        <taxon>rosids</taxon>
        <taxon>fabids</taxon>
        <taxon>Cucurbitales</taxon>
        <taxon>Cucurbitaceae</taxon>
        <taxon>Benincaseae</taxon>
        <taxon>Cucumis</taxon>
    </lineage>
</organism>
<dbReference type="Gramene" id="MELO3C022401.2.1">
    <property type="protein sequence ID" value="MELO3C022401.2.1"/>
    <property type="gene ID" value="MELO3C022401.2"/>
</dbReference>
<reference evidence="1" key="1">
    <citation type="submission" date="2023-03" db="UniProtKB">
        <authorList>
            <consortium name="EnsemblPlants"/>
        </authorList>
    </citation>
    <scope>IDENTIFICATION</scope>
</reference>
<accession>A0A9I9DQJ4</accession>
<protein>
    <submittedName>
        <fullName evidence="1">Uncharacterized protein</fullName>
    </submittedName>
</protein>
<name>A0A9I9DQJ4_CUCME</name>
<dbReference type="AlphaFoldDB" id="A0A9I9DQJ4"/>
<proteinExistence type="predicted"/>
<evidence type="ECO:0000313" key="1">
    <source>
        <dbReference type="EnsemblPlants" id="MELO3C022401.2.1"/>
    </source>
</evidence>
<dbReference type="EnsemblPlants" id="MELO3C022401.2.1">
    <property type="protein sequence ID" value="MELO3C022401.2.1"/>
    <property type="gene ID" value="MELO3C022401.2"/>
</dbReference>